<feature type="transmembrane region" description="Helical" evidence="1">
    <location>
        <begin position="18"/>
        <end position="36"/>
    </location>
</feature>
<gene>
    <name evidence="3" type="ORF">K1Y72_24935</name>
</gene>
<sequence length="143" mass="14964">MQERSAASRSWRVPPAHTVLKCAAAVAAAVLAVLVGDGRGTLLAGVVAAGFAVLAVRDLAAPVRVAADGEGVTVVAGYIGHRRLPWPEITAVRVDERRRLASRTRLLEIQTGDDLYLFSSYDLGADVYDVADALLALRGTAAG</sequence>
<organism evidence="3 4">
    <name type="scientific">Actinomadura parmotrematis</name>
    <dbReference type="NCBI Taxonomy" id="2864039"/>
    <lineage>
        <taxon>Bacteria</taxon>
        <taxon>Bacillati</taxon>
        <taxon>Actinomycetota</taxon>
        <taxon>Actinomycetes</taxon>
        <taxon>Streptosporangiales</taxon>
        <taxon>Thermomonosporaceae</taxon>
        <taxon>Actinomadura</taxon>
    </lineage>
</organism>
<evidence type="ECO:0000259" key="2">
    <source>
        <dbReference type="Pfam" id="PF10756"/>
    </source>
</evidence>
<evidence type="ECO:0000313" key="3">
    <source>
        <dbReference type="EMBL" id="MBW8485650.1"/>
    </source>
</evidence>
<keyword evidence="1" id="KW-1133">Transmembrane helix</keyword>
<dbReference type="InterPro" id="IPR019692">
    <property type="entry name" value="CFP-6_PH"/>
</dbReference>
<dbReference type="EMBL" id="JAIBOA010000017">
    <property type="protein sequence ID" value="MBW8485650.1"/>
    <property type="molecule type" value="Genomic_DNA"/>
</dbReference>
<comment type="caution">
    <text evidence="3">The sequence shown here is derived from an EMBL/GenBank/DDBJ whole genome shotgun (WGS) entry which is preliminary data.</text>
</comment>
<dbReference type="RefSeq" id="WP_220168882.1">
    <property type="nucleotide sequence ID" value="NZ_JAIBOA010000017.1"/>
</dbReference>
<accession>A0ABS7FZT1</accession>
<protein>
    <submittedName>
        <fullName evidence="3">PH domain-containing protein</fullName>
    </submittedName>
</protein>
<evidence type="ECO:0000256" key="1">
    <source>
        <dbReference type="SAM" id="Phobius"/>
    </source>
</evidence>
<evidence type="ECO:0000313" key="4">
    <source>
        <dbReference type="Proteomes" id="UP000774570"/>
    </source>
</evidence>
<feature type="domain" description="Low molecular weight protein antigen 6 PH" evidence="2">
    <location>
        <begin position="63"/>
        <end position="138"/>
    </location>
</feature>
<keyword evidence="1" id="KW-0812">Transmembrane</keyword>
<name>A0ABS7FZT1_9ACTN</name>
<keyword evidence="1" id="KW-0472">Membrane</keyword>
<proteinExistence type="predicted"/>
<reference evidence="3 4" key="1">
    <citation type="submission" date="2021-07" db="EMBL/GenBank/DDBJ databases">
        <title>Actinomadura sp. PM05-2 isolated from lichen.</title>
        <authorList>
            <person name="Somphong A."/>
            <person name="Phongsopitanun W."/>
            <person name="Tanasupawat S."/>
            <person name="Peongsungnone V."/>
        </authorList>
    </citation>
    <scope>NUCLEOTIDE SEQUENCE [LARGE SCALE GENOMIC DNA]</scope>
    <source>
        <strain evidence="3 4">PM05-2</strain>
    </source>
</reference>
<dbReference type="Pfam" id="PF10756">
    <property type="entry name" value="bPH_6"/>
    <property type="match status" value="1"/>
</dbReference>
<feature type="transmembrane region" description="Helical" evidence="1">
    <location>
        <begin position="42"/>
        <end position="60"/>
    </location>
</feature>
<dbReference type="Proteomes" id="UP000774570">
    <property type="component" value="Unassembled WGS sequence"/>
</dbReference>
<keyword evidence="4" id="KW-1185">Reference proteome</keyword>